<keyword evidence="3" id="KW-1185">Reference proteome</keyword>
<name>A0A6G1HS97_9PEZI</name>
<feature type="domain" description="SIS" evidence="1">
    <location>
        <begin position="36"/>
        <end position="184"/>
    </location>
</feature>
<dbReference type="InterPro" id="IPR001347">
    <property type="entry name" value="SIS_dom"/>
</dbReference>
<dbReference type="PROSITE" id="PS51464">
    <property type="entry name" value="SIS"/>
    <property type="match status" value="1"/>
</dbReference>
<protein>
    <submittedName>
        <fullName evidence="2">SIS domain-containing protein</fullName>
    </submittedName>
</protein>
<gene>
    <name evidence="2" type="ORF">EJ06DRAFT_458175</name>
</gene>
<dbReference type="Pfam" id="PF01380">
    <property type="entry name" value="SIS"/>
    <property type="match status" value="1"/>
</dbReference>
<reference evidence="2" key="1">
    <citation type="journal article" date="2020" name="Stud. Mycol.">
        <title>101 Dothideomycetes genomes: a test case for predicting lifestyles and emergence of pathogens.</title>
        <authorList>
            <person name="Haridas S."/>
            <person name="Albert R."/>
            <person name="Binder M."/>
            <person name="Bloem J."/>
            <person name="Labutti K."/>
            <person name="Salamov A."/>
            <person name="Andreopoulos B."/>
            <person name="Baker S."/>
            <person name="Barry K."/>
            <person name="Bills G."/>
            <person name="Bluhm B."/>
            <person name="Cannon C."/>
            <person name="Castanera R."/>
            <person name="Culley D."/>
            <person name="Daum C."/>
            <person name="Ezra D."/>
            <person name="Gonzalez J."/>
            <person name="Henrissat B."/>
            <person name="Kuo A."/>
            <person name="Liang C."/>
            <person name="Lipzen A."/>
            <person name="Lutzoni F."/>
            <person name="Magnuson J."/>
            <person name="Mondo S."/>
            <person name="Nolan M."/>
            <person name="Ohm R."/>
            <person name="Pangilinan J."/>
            <person name="Park H.-J."/>
            <person name="Ramirez L."/>
            <person name="Alfaro M."/>
            <person name="Sun H."/>
            <person name="Tritt A."/>
            <person name="Yoshinaga Y."/>
            <person name="Zwiers L.-H."/>
            <person name="Turgeon B."/>
            <person name="Goodwin S."/>
            <person name="Spatafora J."/>
            <person name="Crous P."/>
            <person name="Grigoriev I."/>
        </authorList>
    </citation>
    <scope>NUCLEOTIDE SEQUENCE</scope>
    <source>
        <strain evidence="2">CBS 262.69</strain>
    </source>
</reference>
<feature type="non-terminal residue" evidence="2">
    <location>
        <position position="1"/>
    </location>
</feature>
<dbReference type="PANTHER" id="PTHR38418">
    <property type="entry name" value="SUGAR ISOMERASE, KPSF/GUTQ (AFU_ORTHOLOGUE AFUA_6G08860)"/>
    <property type="match status" value="1"/>
</dbReference>
<dbReference type="GO" id="GO:1901135">
    <property type="term" value="P:carbohydrate derivative metabolic process"/>
    <property type="evidence" value="ECO:0007669"/>
    <property type="project" value="InterPro"/>
</dbReference>
<sequence>GLHVLRAEALALAHVAGLYESSATAQTGLVRAVGAVAGAQRRGGKLVVCGIGKSGHVGVKLVATLKSLGVGSAFMHAAEAVHGDLGDVREGDVLLFITYSGKTPEMRALTPHLPPRVPVIAICGASAPGGCAFLADRPDAILLPAPIPVSEEAMFGVGAPTISTTVAMAVGDMLALTVAQRLHGERVKGVFGRNHPGGAIGAVGR</sequence>
<evidence type="ECO:0000313" key="2">
    <source>
        <dbReference type="EMBL" id="KAF2398781.1"/>
    </source>
</evidence>
<feature type="non-terminal residue" evidence="2">
    <location>
        <position position="205"/>
    </location>
</feature>
<dbReference type="EMBL" id="ML996699">
    <property type="protein sequence ID" value="KAF2398781.1"/>
    <property type="molecule type" value="Genomic_DNA"/>
</dbReference>
<dbReference type="GO" id="GO:0097367">
    <property type="term" value="F:carbohydrate derivative binding"/>
    <property type="evidence" value="ECO:0007669"/>
    <property type="project" value="InterPro"/>
</dbReference>
<dbReference type="Gene3D" id="3.40.50.10490">
    <property type="entry name" value="Glucose-6-phosphate isomerase like protein, domain 1"/>
    <property type="match status" value="1"/>
</dbReference>
<evidence type="ECO:0000313" key="3">
    <source>
        <dbReference type="Proteomes" id="UP000799640"/>
    </source>
</evidence>
<organism evidence="2 3">
    <name type="scientific">Trichodelitschia bisporula</name>
    <dbReference type="NCBI Taxonomy" id="703511"/>
    <lineage>
        <taxon>Eukaryota</taxon>
        <taxon>Fungi</taxon>
        <taxon>Dikarya</taxon>
        <taxon>Ascomycota</taxon>
        <taxon>Pezizomycotina</taxon>
        <taxon>Dothideomycetes</taxon>
        <taxon>Dothideomycetes incertae sedis</taxon>
        <taxon>Phaeotrichales</taxon>
        <taxon>Phaeotrichaceae</taxon>
        <taxon>Trichodelitschia</taxon>
    </lineage>
</organism>
<dbReference type="SUPFAM" id="SSF53697">
    <property type="entry name" value="SIS domain"/>
    <property type="match status" value="1"/>
</dbReference>
<evidence type="ECO:0000259" key="1">
    <source>
        <dbReference type="PROSITE" id="PS51464"/>
    </source>
</evidence>
<dbReference type="Proteomes" id="UP000799640">
    <property type="component" value="Unassembled WGS sequence"/>
</dbReference>
<proteinExistence type="predicted"/>
<accession>A0A6G1HS97</accession>
<dbReference type="OrthoDB" id="1872003at2759"/>
<dbReference type="InterPro" id="IPR046348">
    <property type="entry name" value="SIS_dom_sf"/>
</dbReference>
<dbReference type="PANTHER" id="PTHR38418:SF2">
    <property type="entry name" value="SUGAR ISOMERASE, KPSF_GUTQ (AFU_ORTHOLOGUE AFUA_6G08860)"/>
    <property type="match status" value="1"/>
</dbReference>
<dbReference type="AlphaFoldDB" id="A0A6G1HS97"/>